<reference evidence="3 4" key="1">
    <citation type="submission" date="2018-11" db="EMBL/GenBank/DDBJ databases">
        <title>Photobacterium sp. BEI247 sp. nov., a marine bacterium isolated from Yongle Blue Hole in the South China Sea.</title>
        <authorList>
            <person name="Wang X."/>
        </authorList>
    </citation>
    <scope>NUCLEOTIDE SEQUENCE [LARGE SCALE GENOMIC DNA]</scope>
    <source>
        <strain evidence="4">BEI247</strain>
    </source>
</reference>
<dbReference type="Proteomes" id="UP000287563">
    <property type="component" value="Unassembled WGS sequence"/>
</dbReference>
<keyword evidence="2" id="KW-0472">Membrane</keyword>
<dbReference type="PANTHER" id="PTHR31876:SF26">
    <property type="entry name" value="PROTEIN LIKE COV 2"/>
    <property type="match status" value="1"/>
</dbReference>
<dbReference type="PANTHER" id="PTHR31876">
    <property type="entry name" value="COV-LIKE PROTEIN 1"/>
    <property type="match status" value="1"/>
</dbReference>
<feature type="transmembrane region" description="Helical" evidence="2">
    <location>
        <begin position="9"/>
        <end position="29"/>
    </location>
</feature>
<evidence type="ECO:0000256" key="2">
    <source>
        <dbReference type="SAM" id="Phobius"/>
    </source>
</evidence>
<proteinExistence type="predicted"/>
<evidence type="ECO:0000256" key="1">
    <source>
        <dbReference type="SAM" id="MobiDB-lite"/>
    </source>
</evidence>
<protein>
    <submittedName>
        <fullName evidence="3">DUF502 domain-containing protein</fullName>
    </submittedName>
</protein>
<dbReference type="InterPro" id="IPR007462">
    <property type="entry name" value="COV1-like"/>
</dbReference>
<keyword evidence="2" id="KW-1133">Transmembrane helix</keyword>
<dbReference type="EMBL" id="RJLM01000003">
    <property type="protein sequence ID" value="RWX55801.1"/>
    <property type="molecule type" value="Genomic_DNA"/>
</dbReference>
<comment type="caution">
    <text evidence="3">The sequence shown here is derived from an EMBL/GenBank/DDBJ whole genome shotgun (WGS) entry which is preliminary data.</text>
</comment>
<feature type="transmembrane region" description="Helical" evidence="2">
    <location>
        <begin position="49"/>
        <end position="74"/>
    </location>
</feature>
<accession>A0A3S3RHZ7</accession>
<gene>
    <name evidence="3" type="ORF">EDI28_10740</name>
</gene>
<keyword evidence="4" id="KW-1185">Reference proteome</keyword>
<sequence length="223" mass="24957">MFGFISKNIITGLVTILPVVLTLYLLYWFAVSVESLLGDLIQAILPGEWYWPGMGLAAGLLVFFIAGLMMNAYVVQRLFAKSEQVFYHMPLVRSVYPTIRDFFDYFSPSTRKEFEQVVAVTLGETGMQVIGFVTQPLSERMPESFREEDSVLVYLPLSYMIGGYAVLIPRSAIRPLDMTIEEAMRFTLTAGMTGSGFDHSSRPCSGASSRSRSETPSRKPTKD</sequence>
<name>A0A3S3RHZ7_9GAMM</name>
<dbReference type="RefSeq" id="WP_128783824.1">
    <property type="nucleotide sequence ID" value="NZ_JAKJSG010000063.1"/>
</dbReference>
<dbReference type="Pfam" id="PF04367">
    <property type="entry name" value="DUF502"/>
    <property type="match status" value="1"/>
</dbReference>
<evidence type="ECO:0000313" key="3">
    <source>
        <dbReference type="EMBL" id="RWX55801.1"/>
    </source>
</evidence>
<dbReference type="AlphaFoldDB" id="A0A3S3RHZ7"/>
<keyword evidence="2" id="KW-0812">Transmembrane</keyword>
<dbReference type="OrthoDB" id="5636623at2"/>
<evidence type="ECO:0000313" key="4">
    <source>
        <dbReference type="Proteomes" id="UP000287563"/>
    </source>
</evidence>
<organism evidence="3 4">
    <name type="scientific">Photobacterium chitinilyticum</name>
    <dbReference type="NCBI Taxonomy" id="2485123"/>
    <lineage>
        <taxon>Bacteria</taxon>
        <taxon>Pseudomonadati</taxon>
        <taxon>Pseudomonadota</taxon>
        <taxon>Gammaproteobacteria</taxon>
        <taxon>Vibrionales</taxon>
        <taxon>Vibrionaceae</taxon>
        <taxon>Photobacterium</taxon>
    </lineage>
</organism>
<feature type="region of interest" description="Disordered" evidence="1">
    <location>
        <begin position="196"/>
        <end position="223"/>
    </location>
</feature>
<feature type="compositionally biased region" description="Basic and acidic residues" evidence="1">
    <location>
        <begin position="211"/>
        <end position="223"/>
    </location>
</feature>